<gene>
    <name evidence="2" type="ORF">GCK32_000003</name>
</gene>
<dbReference type="Pfam" id="PF10323">
    <property type="entry name" value="7TM_GPCR_Srv"/>
    <property type="match status" value="1"/>
</dbReference>
<accession>A0AAN8FSE6</accession>
<organism evidence="2 3">
    <name type="scientific">Trichostrongylus colubriformis</name>
    <name type="common">Black scour worm</name>
    <dbReference type="NCBI Taxonomy" id="6319"/>
    <lineage>
        <taxon>Eukaryota</taxon>
        <taxon>Metazoa</taxon>
        <taxon>Ecdysozoa</taxon>
        <taxon>Nematoda</taxon>
        <taxon>Chromadorea</taxon>
        <taxon>Rhabditida</taxon>
        <taxon>Rhabditina</taxon>
        <taxon>Rhabditomorpha</taxon>
        <taxon>Strongyloidea</taxon>
        <taxon>Trichostrongylidae</taxon>
        <taxon>Trichostrongylus</taxon>
    </lineage>
</organism>
<comment type="caution">
    <text evidence="2">The sequence shown here is derived from an EMBL/GenBank/DDBJ whole genome shotgun (WGS) entry which is preliminary data.</text>
</comment>
<dbReference type="Proteomes" id="UP001331761">
    <property type="component" value="Unassembled WGS sequence"/>
</dbReference>
<dbReference type="PANTHER" id="PTHR31748">
    <property type="entry name" value="SERPENTINE RECEPTOR, CLASS V"/>
    <property type="match status" value="1"/>
</dbReference>
<keyword evidence="1" id="KW-0472">Membrane</keyword>
<reference evidence="2 3" key="1">
    <citation type="submission" date="2019-10" db="EMBL/GenBank/DDBJ databases">
        <title>Assembly and Annotation for the nematode Trichostrongylus colubriformis.</title>
        <authorList>
            <person name="Martin J."/>
        </authorList>
    </citation>
    <scope>NUCLEOTIDE SEQUENCE [LARGE SCALE GENOMIC DNA]</scope>
    <source>
        <strain evidence="2">G859</strain>
        <tissue evidence="2">Whole worm</tissue>
    </source>
</reference>
<feature type="transmembrane region" description="Helical" evidence="1">
    <location>
        <begin position="12"/>
        <end position="33"/>
    </location>
</feature>
<dbReference type="AlphaFoldDB" id="A0AAN8FSE6"/>
<name>A0AAN8FSE6_TRICO</name>
<proteinExistence type="predicted"/>
<protein>
    <submittedName>
        <fullName evidence="2">Uncharacterized protein</fullName>
    </submittedName>
</protein>
<keyword evidence="3" id="KW-1185">Reference proteome</keyword>
<keyword evidence="1" id="KW-0812">Transmembrane</keyword>
<evidence type="ECO:0000256" key="1">
    <source>
        <dbReference type="SAM" id="Phobius"/>
    </source>
</evidence>
<dbReference type="InterPro" id="IPR019426">
    <property type="entry name" value="7TM_GPCR_serpentine_rcpt_Srv"/>
</dbReference>
<dbReference type="EMBL" id="WIXE01007861">
    <property type="protein sequence ID" value="KAK5979902.1"/>
    <property type="molecule type" value="Genomic_DNA"/>
</dbReference>
<sequence>MITLRKTSYKGMFYRIFIVGGVIDIIAILNNYIGAIFPSRRSRCFYIIAKFDYFCFSWFLDFYMSRGTTVGHVYLIIAWTTRCSQGCTVTLLALNRATAVCSPIRHKQ</sequence>
<dbReference type="PANTHER" id="PTHR31748:SF12">
    <property type="entry name" value="SERPENTINE RECEPTOR, CLASS V"/>
    <property type="match status" value="1"/>
</dbReference>
<evidence type="ECO:0000313" key="3">
    <source>
        <dbReference type="Proteomes" id="UP001331761"/>
    </source>
</evidence>
<keyword evidence="1" id="KW-1133">Transmembrane helix</keyword>
<evidence type="ECO:0000313" key="2">
    <source>
        <dbReference type="EMBL" id="KAK5979902.1"/>
    </source>
</evidence>
<feature type="non-terminal residue" evidence="2">
    <location>
        <position position="108"/>
    </location>
</feature>